<feature type="signal peptide" evidence="2">
    <location>
        <begin position="1"/>
        <end position="31"/>
    </location>
</feature>
<evidence type="ECO:0000313" key="4">
    <source>
        <dbReference type="Proteomes" id="UP000233256"/>
    </source>
</evidence>
<feature type="compositionally biased region" description="Low complexity" evidence="1">
    <location>
        <begin position="106"/>
        <end position="123"/>
    </location>
</feature>
<dbReference type="Proteomes" id="UP000233256">
    <property type="component" value="Unassembled WGS sequence"/>
</dbReference>
<reference evidence="3 4" key="1">
    <citation type="journal article" date="2017" name="ISME J.">
        <title>Potential for microbial H2 and metal transformations associated with novel bacteria and archaea in deep terrestrial subsurface sediments.</title>
        <authorList>
            <person name="Hernsdorf A.W."/>
            <person name="Amano Y."/>
            <person name="Miyakawa K."/>
            <person name="Ise K."/>
            <person name="Suzuki Y."/>
            <person name="Anantharaman K."/>
            <person name="Probst A."/>
            <person name="Burstein D."/>
            <person name="Thomas B.C."/>
            <person name="Banfield J.F."/>
        </authorList>
    </citation>
    <scope>NUCLEOTIDE SEQUENCE [LARGE SCALE GENOMIC DNA]</scope>
    <source>
        <strain evidence="3">HGW-Wallbacteria-1</strain>
    </source>
</reference>
<comment type="caution">
    <text evidence="3">The sequence shown here is derived from an EMBL/GenBank/DDBJ whole genome shotgun (WGS) entry which is preliminary data.</text>
</comment>
<accession>A0A2N1PSZ8</accession>
<feature type="region of interest" description="Disordered" evidence="1">
    <location>
        <begin position="33"/>
        <end position="132"/>
    </location>
</feature>
<dbReference type="AlphaFoldDB" id="A0A2N1PSZ8"/>
<proteinExistence type="predicted"/>
<sequence length="132" mass="13873">MNVKLRIVSFTALVILLFVLIPVFNGNVAMAQTTASETQGEPAYVEPSEDVNADSWTEDASEPAIDDQDVSDFDSDSLTPESKPGAGAGSNDLIDGDSYRDNSLPADSDAGSMGTDDTDAGATEDYSDPETE</sequence>
<feature type="compositionally biased region" description="Acidic residues" evidence="1">
    <location>
        <begin position="47"/>
        <end position="75"/>
    </location>
</feature>
<feature type="chain" id="PRO_5014677632" evidence="2">
    <location>
        <begin position="32"/>
        <end position="132"/>
    </location>
</feature>
<protein>
    <submittedName>
        <fullName evidence="3">Uncharacterized protein</fullName>
    </submittedName>
</protein>
<keyword evidence="2" id="KW-0732">Signal</keyword>
<name>A0A2N1PSZ8_9BACT</name>
<evidence type="ECO:0000256" key="1">
    <source>
        <dbReference type="SAM" id="MobiDB-lite"/>
    </source>
</evidence>
<organism evidence="3 4">
    <name type="scientific">Candidatus Wallbacteria bacterium HGW-Wallbacteria-1</name>
    <dbReference type="NCBI Taxonomy" id="2013854"/>
    <lineage>
        <taxon>Bacteria</taxon>
        <taxon>Candidatus Walliibacteriota</taxon>
    </lineage>
</organism>
<evidence type="ECO:0000313" key="3">
    <source>
        <dbReference type="EMBL" id="PKK91467.1"/>
    </source>
</evidence>
<evidence type="ECO:0000256" key="2">
    <source>
        <dbReference type="SAM" id="SignalP"/>
    </source>
</evidence>
<dbReference type="EMBL" id="PGXC01000003">
    <property type="protein sequence ID" value="PKK91467.1"/>
    <property type="molecule type" value="Genomic_DNA"/>
</dbReference>
<gene>
    <name evidence="3" type="ORF">CVV64_06850</name>
</gene>